<dbReference type="Proteomes" id="UP000055045">
    <property type="component" value="Unassembled WGS sequence"/>
</dbReference>
<evidence type="ECO:0000313" key="1">
    <source>
        <dbReference type="EMBL" id="KUM55457.1"/>
    </source>
</evidence>
<protein>
    <submittedName>
        <fullName evidence="1">Uncharacterized protein</fullName>
    </submittedName>
</protein>
<accession>A0A101M7Q6</accession>
<comment type="caution">
    <text evidence="1">The sequence shown here is derived from an EMBL/GenBank/DDBJ whole genome shotgun (WGS) entry which is preliminary data.</text>
</comment>
<gene>
    <name evidence="1" type="ORF">ACN42_g11815</name>
</gene>
<keyword evidence="2" id="KW-1185">Reference proteome</keyword>
<evidence type="ECO:0000313" key="2">
    <source>
        <dbReference type="Proteomes" id="UP000055045"/>
    </source>
</evidence>
<sequence length="96" mass="10836">MISIYTRLTIPRILTCIKIILSKPSWHPFFCLSVIYYGIAIVKNTAPESPQPHSTSMLGPILIPYNDALIKSYDLYRANLLGLPEAPTMKTLHSVY</sequence>
<dbReference type="AlphaFoldDB" id="A0A101M7Q6"/>
<organism evidence="1 2">
    <name type="scientific">Penicillium freii</name>
    <dbReference type="NCBI Taxonomy" id="48697"/>
    <lineage>
        <taxon>Eukaryota</taxon>
        <taxon>Fungi</taxon>
        <taxon>Dikarya</taxon>
        <taxon>Ascomycota</taxon>
        <taxon>Pezizomycotina</taxon>
        <taxon>Eurotiomycetes</taxon>
        <taxon>Eurotiomycetidae</taxon>
        <taxon>Eurotiales</taxon>
        <taxon>Aspergillaceae</taxon>
        <taxon>Penicillium</taxon>
    </lineage>
</organism>
<reference evidence="1 2" key="1">
    <citation type="submission" date="2015-10" db="EMBL/GenBank/DDBJ databases">
        <title>Genome sequencing of Penicillium freii.</title>
        <authorList>
            <person name="Nguyen H.D."/>
            <person name="Visagie C.M."/>
            <person name="Seifert K.A."/>
        </authorList>
    </citation>
    <scope>NUCLEOTIDE SEQUENCE [LARGE SCALE GENOMIC DNA]</scope>
    <source>
        <strain evidence="1 2">DAOM 242723</strain>
    </source>
</reference>
<dbReference type="EMBL" id="LLXE01000941">
    <property type="protein sequence ID" value="KUM55457.1"/>
    <property type="molecule type" value="Genomic_DNA"/>
</dbReference>
<name>A0A101M7Q6_PENFR</name>
<proteinExistence type="predicted"/>